<evidence type="ECO:0000259" key="1">
    <source>
        <dbReference type="Pfam" id="PF00535"/>
    </source>
</evidence>
<dbReference type="Pfam" id="PF00535">
    <property type="entry name" value="Glycos_transf_2"/>
    <property type="match status" value="1"/>
</dbReference>
<dbReference type="PANTHER" id="PTHR43179:SF7">
    <property type="entry name" value="RHAMNOSYLTRANSFERASE WBBL"/>
    <property type="match status" value="1"/>
</dbReference>
<dbReference type="Gene3D" id="3.40.50.2000">
    <property type="entry name" value="Glycogen Phosphorylase B"/>
    <property type="match status" value="1"/>
</dbReference>
<name>A0A7X0MDB3_9HYPH</name>
<proteinExistence type="predicted"/>
<dbReference type="PANTHER" id="PTHR43179">
    <property type="entry name" value="RHAMNOSYLTRANSFERASE WBBL"/>
    <property type="match status" value="1"/>
</dbReference>
<dbReference type="GO" id="GO:0016740">
    <property type="term" value="F:transferase activity"/>
    <property type="evidence" value="ECO:0007669"/>
    <property type="project" value="UniProtKB-KW"/>
</dbReference>
<comment type="caution">
    <text evidence="2">The sequence shown here is derived from an EMBL/GenBank/DDBJ whole genome shotgun (WGS) entry which is preliminary data.</text>
</comment>
<dbReference type="CDD" id="cd04186">
    <property type="entry name" value="GT_2_like_c"/>
    <property type="match status" value="1"/>
</dbReference>
<protein>
    <submittedName>
        <fullName evidence="2">GT2 family glycosyltransferase</fullName>
    </submittedName>
</protein>
<reference evidence="2 3" key="1">
    <citation type="submission" date="2020-08" db="EMBL/GenBank/DDBJ databases">
        <title>Genomic Encyclopedia of Type Strains, Phase IV (KMG-V): Genome sequencing to study the core and pangenomes of soil and plant-associated prokaryotes.</title>
        <authorList>
            <person name="Whitman W."/>
        </authorList>
    </citation>
    <scope>NUCLEOTIDE SEQUENCE [LARGE SCALE GENOMIC DNA]</scope>
    <source>
        <strain evidence="2 3">SEMIA 4060</strain>
    </source>
</reference>
<organism evidence="2 3">
    <name type="scientific">Rhizobium lusitanum</name>
    <dbReference type="NCBI Taxonomy" id="293958"/>
    <lineage>
        <taxon>Bacteria</taxon>
        <taxon>Pseudomonadati</taxon>
        <taxon>Pseudomonadota</taxon>
        <taxon>Alphaproteobacteria</taxon>
        <taxon>Hyphomicrobiales</taxon>
        <taxon>Rhizobiaceae</taxon>
        <taxon>Rhizobium/Agrobacterium group</taxon>
        <taxon>Rhizobium</taxon>
    </lineage>
</organism>
<evidence type="ECO:0000313" key="2">
    <source>
        <dbReference type="EMBL" id="MBB6486712.1"/>
    </source>
</evidence>
<dbReference type="InterPro" id="IPR001173">
    <property type="entry name" value="Glyco_trans_2-like"/>
</dbReference>
<dbReference type="InterPro" id="IPR029044">
    <property type="entry name" value="Nucleotide-diphossugar_trans"/>
</dbReference>
<feature type="domain" description="Glycosyltransferase 2-like" evidence="1">
    <location>
        <begin position="62"/>
        <end position="188"/>
    </location>
</feature>
<dbReference type="Proteomes" id="UP000565576">
    <property type="component" value="Unassembled WGS sequence"/>
</dbReference>
<dbReference type="EMBL" id="JACHBG010000009">
    <property type="protein sequence ID" value="MBB6486712.1"/>
    <property type="molecule type" value="Genomic_DNA"/>
</dbReference>
<sequence>MVQHAPCIIGNVNMSHKSDQLKAVDAGIGRQVAQLHANLLVEAIRLNGQKIHFTAQTNPDISIVIVSYNAANLLCMTLANLASHQAGEKSKFEVIIIDNASDSETRDILNRVENARIVYNEKNEGFGPACNRGAHLGSGRHILFLNPDIDLMPGALDAMVKGFELYDDVGIVGARLVFPGGTLQEAGAFFLDDAQLTHPYLRGLSDPSAPEALFAREVGYVSGAALMIERDLFERLAGFDDAFAPAYYEDTDLCLRCAQLGRRIIYQPRAIAFHYENATSPSRENVETLLSKHRDVLLKRHRNWLFESGASPAGFMTREPDRNRFRVLYIDDRVPHVDSGAGLPRANSIINLMTKMGYLVTMLPVYDIDSEPSARYRDVDPRIEILEPGALGELKRIIDQRPGYYDLLWVSRPHNVDFVVKTFLECGVQLRNWVKSRIVFDTEALFSARQAIMELNHDKHIDSSLLRHAIRLETSFSNLADVVVCVSNGESQLLKKIGGVTHVKILGHLMTNEPGPSAFEDRNGVLFVGPLVEDGTPNVDSIDWFLTHAWPIVSARLGTRARLVLVGNITREIRTKFERHDVVALGRVDDLQDVFNSVRLSIAPTRFAAGIPQKVHNCVGHGVPMVITPLLMAQLSWNDSVGCLSAPWQDARAFAEAVLTLHEDQAVWRAVRERGLKQVYDECNQERFRHDLRDICEGQMFL</sequence>
<dbReference type="RefSeq" id="WP_184706937.1">
    <property type="nucleotide sequence ID" value="NZ_JACHBG010000009.1"/>
</dbReference>
<dbReference type="SUPFAM" id="SSF53756">
    <property type="entry name" value="UDP-Glycosyltransferase/glycogen phosphorylase"/>
    <property type="match status" value="1"/>
</dbReference>
<accession>A0A7X0MDB3</accession>
<dbReference type="SUPFAM" id="SSF53448">
    <property type="entry name" value="Nucleotide-diphospho-sugar transferases"/>
    <property type="match status" value="1"/>
</dbReference>
<dbReference type="Pfam" id="PF13692">
    <property type="entry name" value="Glyco_trans_1_4"/>
    <property type="match status" value="1"/>
</dbReference>
<dbReference type="Gene3D" id="3.90.550.10">
    <property type="entry name" value="Spore Coat Polysaccharide Biosynthesis Protein SpsA, Chain A"/>
    <property type="match status" value="1"/>
</dbReference>
<dbReference type="AlphaFoldDB" id="A0A7X0MDB3"/>
<evidence type="ECO:0000313" key="3">
    <source>
        <dbReference type="Proteomes" id="UP000565576"/>
    </source>
</evidence>
<gene>
    <name evidence="2" type="ORF">GGD46_004011</name>
</gene>
<keyword evidence="2" id="KW-0808">Transferase</keyword>